<organism evidence="1 2">
    <name type="scientific">Nepenthes gracilis</name>
    <name type="common">Slender pitcher plant</name>
    <dbReference type="NCBI Taxonomy" id="150966"/>
    <lineage>
        <taxon>Eukaryota</taxon>
        <taxon>Viridiplantae</taxon>
        <taxon>Streptophyta</taxon>
        <taxon>Embryophyta</taxon>
        <taxon>Tracheophyta</taxon>
        <taxon>Spermatophyta</taxon>
        <taxon>Magnoliopsida</taxon>
        <taxon>eudicotyledons</taxon>
        <taxon>Gunneridae</taxon>
        <taxon>Pentapetalae</taxon>
        <taxon>Caryophyllales</taxon>
        <taxon>Nepenthaceae</taxon>
        <taxon>Nepenthes</taxon>
    </lineage>
</organism>
<proteinExistence type="predicted"/>
<dbReference type="EMBL" id="BSYO01000017">
    <property type="protein sequence ID" value="GMH17101.1"/>
    <property type="molecule type" value="Genomic_DNA"/>
</dbReference>
<keyword evidence="2" id="KW-1185">Reference proteome</keyword>
<dbReference type="AlphaFoldDB" id="A0AAD3XUU1"/>
<accession>A0AAD3XUU1</accession>
<protein>
    <submittedName>
        <fullName evidence="1">Uncharacterized protein</fullName>
    </submittedName>
</protein>
<dbReference type="Proteomes" id="UP001279734">
    <property type="component" value="Unassembled WGS sequence"/>
</dbReference>
<evidence type="ECO:0000313" key="2">
    <source>
        <dbReference type="Proteomes" id="UP001279734"/>
    </source>
</evidence>
<evidence type="ECO:0000313" key="1">
    <source>
        <dbReference type="EMBL" id="GMH17101.1"/>
    </source>
</evidence>
<sequence length="101" mass="12135">MSQFICIGSFYLMQEAQYHIPALLKLQYVSDVISVGQRIDLTVYSLRQFSEYIAEMTWKICKQCVQLNQDWLTRLVQGLSYFYDKHKVLSREDNFKRKLKR</sequence>
<gene>
    <name evidence="1" type="ORF">Nepgr_018942</name>
</gene>
<reference evidence="1" key="1">
    <citation type="submission" date="2023-05" db="EMBL/GenBank/DDBJ databases">
        <title>Nepenthes gracilis genome sequencing.</title>
        <authorList>
            <person name="Fukushima K."/>
        </authorList>
    </citation>
    <scope>NUCLEOTIDE SEQUENCE</scope>
    <source>
        <strain evidence="1">SING2019-196</strain>
    </source>
</reference>
<comment type="caution">
    <text evidence="1">The sequence shown here is derived from an EMBL/GenBank/DDBJ whole genome shotgun (WGS) entry which is preliminary data.</text>
</comment>
<name>A0AAD3XUU1_NEPGR</name>